<dbReference type="Pfam" id="PF13561">
    <property type="entry name" value="adh_short_C2"/>
    <property type="match status" value="1"/>
</dbReference>
<keyword evidence="2 3" id="KW-0560">Oxidoreductase</keyword>
<dbReference type="InterPro" id="IPR036291">
    <property type="entry name" value="NAD(P)-bd_dom_sf"/>
</dbReference>
<dbReference type="OrthoDB" id="9803333at2"/>
<dbReference type="KEGG" id="ruv:EC9_32710"/>
<sequence>MNKQLKTAIVTGGSGAIGGAICQKLADDGFQIVVHFGSNAEGATKVVEQIVSGGGNAIKAAADVADPQQVRKLFETAEEAFGGVDAVVVNAGTITKCPIVDLTIEQFDAMVSVNLRGSFLTAQEAAKRIGCNGRLIFISSGLAARPMAGTAVYSATKAALDAMTVSLSKELGERDITVNSVQPGATVPGMFEQSGDDAAEKFAAMSPFGRLGHPDDIADVVSFVASDSARWMTGQTIRVDGGSMN</sequence>
<dbReference type="InterPro" id="IPR002347">
    <property type="entry name" value="SDR_fam"/>
</dbReference>
<protein>
    <submittedName>
        <fullName evidence="3">3-oxoacyl-[acyl-carrier-protein] reductase FabG</fullName>
        <ecNumber evidence="3">1.1.1.100</ecNumber>
    </submittedName>
</protein>
<dbReference type="FunFam" id="3.40.50.720:FF:000173">
    <property type="entry name" value="3-oxoacyl-[acyl-carrier protein] reductase"/>
    <property type="match status" value="1"/>
</dbReference>
<gene>
    <name evidence="3" type="primary">fabG_4</name>
    <name evidence="3" type="ORF">EC9_32710</name>
</gene>
<dbReference type="Proteomes" id="UP000319557">
    <property type="component" value="Chromosome"/>
</dbReference>
<dbReference type="AlphaFoldDB" id="A0A517M2H2"/>
<dbReference type="RefSeq" id="WP_145346648.1">
    <property type="nucleotide sequence ID" value="NZ_CP036261.1"/>
</dbReference>
<dbReference type="PRINTS" id="PR00081">
    <property type="entry name" value="GDHRDH"/>
</dbReference>
<name>A0A517M2H2_9BACT</name>
<dbReference type="SUPFAM" id="SSF51735">
    <property type="entry name" value="NAD(P)-binding Rossmann-fold domains"/>
    <property type="match status" value="1"/>
</dbReference>
<dbReference type="EC" id="1.1.1.100" evidence="3"/>
<comment type="similarity">
    <text evidence="1">Belongs to the short-chain dehydrogenases/reductases (SDR) family.</text>
</comment>
<dbReference type="GO" id="GO:0004316">
    <property type="term" value="F:3-oxoacyl-[acyl-carrier-protein] reductase (NADPH) activity"/>
    <property type="evidence" value="ECO:0007669"/>
    <property type="project" value="UniProtKB-EC"/>
</dbReference>
<dbReference type="Gene3D" id="3.40.50.720">
    <property type="entry name" value="NAD(P)-binding Rossmann-like Domain"/>
    <property type="match status" value="1"/>
</dbReference>
<evidence type="ECO:0000313" key="3">
    <source>
        <dbReference type="EMBL" id="QDS89074.1"/>
    </source>
</evidence>
<evidence type="ECO:0000256" key="1">
    <source>
        <dbReference type="ARBA" id="ARBA00006484"/>
    </source>
</evidence>
<dbReference type="PRINTS" id="PR00080">
    <property type="entry name" value="SDRFAMILY"/>
</dbReference>
<dbReference type="PROSITE" id="PS00061">
    <property type="entry name" value="ADH_SHORT"/>
    <property type="match status" value="1"/>
</dbReference>
<evidence type="ECO:0000256" key="2">
    <source>
        <dbReference type="ARBA" id="ARBA00023002"/>
    </source>
</evidence>
<dbReference type="PANTHER" id="PTHR48107:SF7">
    <property type="entry name" value="RE15974P"/>
    <property type="match status" value="1"/>
</dbReference>
<keyword evidence="4" id="KW-1185">Reference proteome</keyword>
<organism evidence="3 4">
    <name type="scientific">Rosistilla ulvae</name>
    <dbReference type="NCBI Taxonomy" id="1930277"/>
    <lineage>
        <taxon>Bacteria</taxon>
        <taxon>Pseudomonadati</taxon>
        <taxon>Planctomycetota</taxon>
        <taxon>Planctomycetia</taxon>
        <taxon>Pirellulales</taxon>
        <taxon>Pirellulaceae</taxon>
        <taxon>Rosistilla</taxon>
    </lineage>
</organism>
<dbReference type="PANTHER" id="PTHR48107">
    <property type="entry name" value="NADPH-DEPENDENT ALDEHYDE REDUCTASE-LIKE PROTEIN, CHLOROPLASTIC-RELATED"/>
    <property type="match status" value="1"/>
</dbReference>
<dbReference type="EMBL" id="CP036261">
    <property type="protein sequence ID" value="QDS89074.1"/>
    <property type="molecule type" value="Genomic_DNA"/>
</dbReference>
<reference evidence="3 4" key="1">
    <citation type="submission" date="2019-02" db="EMBL/GenBank/DDBJ databases">
        <title>Deep-cultivation of Planctomycetes and their phenomic and genomic characterization uncovers novel biology.</title>
        <authorList>
            <person name="Wiegand S."/>
            <person name="Jogler M."/>
            <person name="Boedeker C."/>
            <person name="Pinto D."/>
            <person name="Vollmers J."/>
            <person name="Rivas-Marin E."/>
            <person name="Kohn T."/>
            <person name="Peeters S.H."/>
            <person name="Heuer A."/>
            <person name="Rast P."/>
            <person name="Oberbeckmann S."/>
            <person name="Bunk B."/>
            <person name="Jeske O."/>
            <person name="Meyerdierks A."/>
            <person name="Storesund J.E."/>
            <person name="Kallscheuer N."/>
            <person name="Luecker S."/>
            <person name="Lage O.M."/>
            <person name="Pohl T."/>
            <person name="Merkel B.J."/>
            <person name="Hornburger P."/>
            <person name="Mueller R.-W."/>
            <person name="Bruemmer F."/>
            <person name="Labrenz M."/>
            <person name="Spormann A.M."/>
            <person name="Op den Camp H."/>
            <person name="Overmann J."/>
            <person name="Amann R."/>
            <person name="Jetten M.S.M."/>
            <person name="Mascher T."/>
            <person name="Medema M.H."/>
            <person name="Devos D.P."/>
            <person name="Kaster A.-K."/>
            <person name="Ovreas L."/>
            <person name="Rohde M."/>
            <person name="Galperin M.Y."/>
            <person name="Jogler C."/>
        </authorList>
    </citation>
    <scope>NUCLEOTIDE SEQUENCE [LARGE SCALE GENOMIC DNA]</scope>
    <source>
        <strain evidence="3 4">EC9</strain>
    </source>
</reference>
<accession>A0A517M2H2</accession>
<proteinExistence type="inferred from homology"/>
<evidence type="ECO:0000313" key="4">
    <source>
        <dbReference type="Proteomes" id="UP000319557"/>
    </source>
</evidence>
<dbReference type="InterPro" id="IPR020904">
    <property type="entry name" value="Sc_DH/Rdtase_CS"/>
</dbReference>